<dbReference type="GO" id="GO:0005886">
    <property type="term" value="C:plasma membrane"/>
    <property type="evidence" value="ECO:0007669"/>
    <property type="project" value="UniProtKB-SubCell"/>
</dbReference>
<keyword evidence="3" id="KW-0547">Nucleotide-binding</keyword>
<dbReference type="InterPro" id="IPR003439">
    <property type="entry name" value="ABC_transporter-like_ATP-bd"/>
</dbReference>
<dbReference type="Gene3D" id="3.40.50.300">
    <property type="entry name" value="P-loop containing nucleotide triphosphate hydrolases"/>
    <property type="match status" value="1"/>
</dbReference>
<dbReference type="PROSITE" id="PS50893">
    <property type="entry name" value="ABC_TRANSPORTER_2"/>
    <property type="match status" value="1"/>
</dbReference>
<dbReference type="FunFam" id="3.40.50.300:FF:001443">
    <property type="entry name" value="ABC transporter, ATP-binding protein"/>
    <property type="match status" value="1"/>
</dbReference>
<dbReference type="AlphaFoldDB" id="V2Z8Y6"/>
<name>V2Z8Y6_9FIRM</name>
<keyword evidence="4 10" id="KW-0067">ATP-binding</keyword>
<evidence type="ECO:0000256" key="1">
    <source>
        <dbReference type="ARBA" id="ARBA00004651"/>
    </source>
</evidence>
<evidence type="ECO:0000256" key="5">
    <source>
        <dbReference type="ARBA" id="ARBA00022989"/>
    </source>
</evidence>
<comment type="caution">
    <text evidence="10">The sequence shown here is derived from an EMBL/GenBank/DDBJ whole genome shotgun (WGS) entry which is preliminary data.</text>
</comment>
<keyword evidence="11" id="KW-1185">Reference proteome</keyword>
<sequence length="573" mass="63846">MTNKVKEMFALTDAGAKGMIKASFGTFLMYIAYMLPITVLMFFINEVVENKALSIVIYLIMLGVLSVIMYIFINFSYKTTYNETYKEAANLRIEIADILKELPLSYFSKHDIADLSQTVMHDVADIEHAMSHSIPEIIGFMFYFVIVGIMLLAGNIKLGLAVIIPVIVSFLLLILSKKLQVSSTTKYYGQLRENSDTFQEAIELQQEIKSYGRKEATTDKIMDAIDKTEKLHIITEISQALPTSLSSALLKFSLGFTVVVGAILYMTGEINLLYLTGYLIAAARIMDGVAGIYANIAEVMYIDARINRIKELRNTSLQAGEPFKLTGYDIEFKDVSFGYNSETKVIDGLSFTANHNEVTALIGPSGCGKTTALRLMSRLYDYDSGSIEIGGRDIKGIKTEDLFDDISIVFQEVSLFNTSILENIRMGRKNASDEEVKEAARLAGCEEFILGFAEGYDTPIGENGMKLSGGERQRLSIARAMLKNAPIILLDEISASLDIENEAKIQESLKHLIKGKTVVIISHRMHSIEKADKIVLMDEGRINSIGTHEELLANSELYRQLTKKAELTANYTY</sequence>
<organism evidence="10 11">
    <name type="scientific">Catonella morbi ATCC 51271</name>
    <dbReference type="NCBI Taxonomy" id="592026"/>
    <lineage>
        <taxon>Bacteria</taxon>
        <taxon>Bacillati</taxon>
        <taxon>Bacillota</taxon>
        <taxon>Clostridia</taxon>
        <taxon>Lachnospirales</taxon>
        <taxon>Lachnospiraceae</taxon>
        <taxon>Catonella</taxon>
    </lineage>
</organism>
<feature type="transmembrane region" description="Helical" evidence="7">
    <location>
        <begin position="134"/>
        <end position="152"/>
    </location>
</feature>
<feature type="domain" description="ABC transporter" evidence="8">
    <location>
        <begin position="330"/>
        <end position="564"/>
    </location>
</feature>
<evidence type="ECO:0000259" key="9">
    <source>
        <dbReference type="PROSITE" id="PS50929"/>
    </source>
</evidence>
<dbReference type="SUPFAM" id="SSF90123">
    <property type="entry name" value="ABC transporter transmembrane region"/>
    <property type="match status" value="1"/>
</dbReference>
<dbReference type="GO" id="GO:0005524">
    <property type="term" value="F:ATP binding"/>
    <property type="evidence" value="ECO:0007669"/>
    <property type="project" value="UniProtKB-KW"/>
</dbReference>
<keyword evidence="6 7" id="KW-0472">Membrane</keyword>
<dbReference type="InterPro" id="IPR027417">
    <property type="entry name" value="P-loop_NTPase"/>
</dbReference>
<evidence type="ECO:0000256" key="6">
    <source>
        <dbReference type="ARBA" id="ARBA00023136"/>
    </source>
</evidence>
<dbReference type="Pfam" id="PF00005">
    <property type="entry name" value="ABC_tran"/>
    <property type="match status" value="1"/>
</dbReference>
<dbReference type="HOGENOM" id="CLU_000604_84_9_9"/>
<dbReference type="eggNOG" id="COG1132">
    <property type="taxonomic scope" value="Bacteria"/>
</dbReference>
<dbReference type="InterPro" id="IPR039421">
    <property type="entry name" value="Type_1_exporter"/>
</dbReference>
<dbReference type="PANTHER" id="PTHR43394">
    <property type="entry name" value="ATP-DEPENDENT PERMEASE MDL1, MITOCHONDRIAL"/>
    <property type="match status" value="1"/>
</dbReference>
<dbReference type="SUPFAM" id="SSF52540">
    <property type="entry name" value="P-loop containing nucleoside triphosphate hydrolases"/>
    <property type="match status" value="1"/>
</dbReference>
<dbReference type="PROSITE" id="PS00211">
    <property type="entry name" value="ABC_TRANSPORTER_1"/>
    <property type="match status" value="1"/>
</dbReference>
<dbReference type="SMART" id="SM00382">
    <property type="entry name" value="AAA"/>
    <property type="match status" value="1"/>
</dbReference>
<dbReference type="EMBL" id="ACIL03000011">
    <property type="protein sequence ID" value="ESL03405.1"/>
    <property type="molecule type" value="Genomic_DNA"/>
</dbReference>
<dbReference type="InterPro" id="IPR036640">
    <property type="entry name" value="ABC1_TM_sf"/>
</dbReference>
<comment type="subcellular location">
    <subcellularLocation>
        <location evidence="1">Cell membrane</location>
        <topology evidence="1">Multi-pass membrane protein</topology>
    </subcellularLocation>
</comment>
<dbReference type="PANTHER" id="PTHR43394:SF1">
    <property type="entry name" value="ATP-BINDING CASSETTE SUB-FAMILY B MEMBER 10, MITOCHONDRIAL"/>
    <property type="match status" value="1"/>
</dbReference>
<dbReference type="Gene3D" id="1.20.1560.10">
    <property type="entry name" value="ABC transporter type 1, transmembrane domain"/>
    <property type="match status" value="1"/>
</dbReference>
<proteinExistence type="predicted"/>
<protein>
    <submittedName>
        <fullName evidence="10">ABC transporter, permease/ATP-binding protein</fullName>
    </submittedName>
</protein>
<evidence type="ECO:0000256" key="2">
    <source>
        <dbReference type="ARBA" id="ARBA00022692"/>
    </source>
</evidence>
<dbReference type="PROSITE" id="PS50929">
    <property type="entry name" value="ABC_TM1F"/>
    <property type="match status" value="1"/>
</dbReference>
<dbReference type="GO" id="GO:0015421">
    <property type="term" value="F:ABC-type oligopeptide transporter activity"/>
    <property type="evidence" value="ECO:0007669"/>
    <property type="project" value="TreeGrafter"/>
</dbReference>
<dbReference type="InterPro" id="IPR011527">
    <property type="entry name" value="ABC1_TM_dom"/>
</dbReference>
<dbReference type="Pfam" id="PF00664">
    <property type="entry name" value="ABC_membrane"/>
    <property type="match status" value="1"/>
</dbReference>
<evidence type="ECO:0000256" key="3">
    <source>
        <dbReference type="ARBA" id="ARBA00022741"/>
    </source>
</evidence>
<feature type="transmembrane region" description="Helical" evidence="7">
    <location>
        <begin position="27"/>
        <end position="44"/>
    </location>
</feature>
<feature type="domain" description="ABC transmembrane type-1" evidence="9">
    <location>
        <begin position="22"/>
        <end position="300"/>
    </location>
</feature>
<dbReference type="InterPro" id="IPR003593">
    <property type="entry name" value="AAA+_ATPase"/>
</dbReference>
<evidence type="ECO:0000313" key="10">
    <source>
        <dbReference type="EMBL" id="ESL03405.1"/>
    </source>
</evidence>
<feature type="transmembrane region" description="Helical" evidence="7">
    <location>
        <begin position="158"/>
        <end position="176"/>
    </location>
</feature>
<dbReference type="STRING" id="592026.GCWU0000282_001395"/>
<accession>V2Z8Y6</accession>
<feature type="transmembrane region" description="Helical" evidence="7">
    <location>
        <begin position="56"/>
        <end position="77"/>
    </location>
</feature>
<dbReference type="Proteomes" id="UP000018227">
    <property type="component" value="Unassembled WGS sequence"/>
</dbReference>
<evidence type="ECO:0000256" key="4">
    <source>
        <dbReference type="ARBA" id="ARBA00022840"/>
    </source>
</evidence>
<dbReference type="RefSeq" id="WP_023354275.1">
    <property type="nucleotide sequence ID" value="NZ_KI535367.1"/>
</dbReference>
<keyword evidence="5 7" id="KW-1133">Transmembrane helix</keyword>
<evidence type="ECO:0000259" key="8">
    <source>
        <dbReference type="PROSITE" id="PS50893"/>
    </source>
</evidence>
<evidence type="ECO:0000256" key="7">
    <source>
        <dbReference type="SAM" id="Phobius"/>
    </source>
</evidence>
<dbReference type="InterPro" id="IPR017871">
    <property type="entry name" value="ABC_transporter-like_CS"/>
</dbReference>
<dbReference type="OrthoDB" id="9762778at2"/>
<dbReference type="GO" id="GO:0016887">
    <property type="term" value="F:ATP hydrolysis activity"/>
    <property type="evidence" value="ECO:0007669"/>
    <property type="project" value="InterPro"/>
</dbReference>
<evidence type="ECO:0000313" key="11">
    <source>
        <dbReference type="Proteomes" id="UP000018227"/>
    </source>
</evidence>
<gene>
    <name evidence="10" type="ORF">GCWU0000282_001395</name>
</gene>
<reference evidence="10 11" key="1">
    <citation type="submission" date="2013-06" db="EMBL/GenBank/DDBJ databases">
        <authorList>
            <person name="Weinstock G."/>
            <person name="Sodergren E."/>
            <person name="Clifton S."/>
            <person name="Fulton L."/>
            <person name="Fulton B."/>
            <person name="Courtney L."/>
            <person name="Fronick C."/>
            <person name="Harrison M."/>
            <person name="Strong C."/>
            <person name="Farmer C."/>
            <person name="Delahaunty K."/>
            <person name="Markovic C."/>
            <person name="Hall O."/>
            <person name="Minx P."/>
            <person name="Tomlinson C."/>
            <person name="Mitreva M."/>
            <person name="Nelson J."/>
            <person name="Hou S."/>
            <person name="Wollam A."/>
            <person name="Pepin K.H."/>
            <person name="Johnson M."/>
            <person name="Bhonagiri V."/>
            <person name="Nash W.E."/>
            <person name="Warren W."/>
            <person name="Chinwalla A."/>
            <person name="Mardis E.R."/>
            <person name="Wilson R.K."/>
        </authorList>
    </citation>
    <scope>NUCLEOTIDE SEQUENCE [LARGE SCALE GENOMIC DNA]</scope>
    <source>
        <strain evidence="10 11">ATCC 51271</strain>
    </source>
</reference>
<keyword evidence="2 7" id="KW-0812">Transmembrane</keyword>